<dbReference type="Gene3D" id="3.30.420.310">
    <property type="entry name" value="2-keto-3-deoxy-galactonokinase, C-terminal domain"/>
    <property type="match status" value="1"/>
</dbReference>
<dbReference type="InterPro" id="IPR042258">
    <property type="entry name" value="DGOK_N"/>
</dbReference>
<dbReference type="AlphaFoldDB" id="A0A3E1R7G0"/>
<dbReference type="OrthoDB" id="256574at2"/>
<dbReference type="GO" id="GO:0034194">
    <property type="term" value="P:D-galactonate catabolic process"/>
    <property type="evidence" value="ECO:0007669"/>
    <property type="project" value="InterPro"/>
</dbReference>
<gene>
    <name evidence="1" type="ORF">DIC66_18870</name>
</gene>
<name>A0A3E1R7G0_9BURK</name>
<keyword evidence="1" id="KW-0418">Kinase</keyword>
<proteinExistence type="predicted"/>
<dbReference type="RefSeq" id="WP_117179736.1">
    <property type="nucleotide sequence ID" value="NZ_QFZK01000018.1"/>
</dbReference>
<protein>
    <submittedName>
        <fullName evidence="1">2-dehydro-3-deoxygalactonokinase</fullName>
    </submittedName>
</protein>
<sequence length="322" mass="34459">MNERSTMTQTAEAPFIGIDWGTTHRRVYALNPQGVCTQTFADDEGALACKGRFAEALDSALQSMQVQPAQVLLSGMVGSALGWQEVPYVDGSVALADLPRHLVRVREAAGSATGQATGNAEKLIVPGYCVRNAWGQPDVMRGEETQLLGAWALGHHSGWFVLPGTHSKWVELQAGRIVQLRTYMTGELFDMLGRQGTVAAAAGTAEQVWDVAAFAQGVQSAAHSTLSHQLFGCRARVVCGDMPASSARSYLSGLLIGAELHDVLRSSGDALRSSPVHFLGASELARHYLAAAQPLQLRFEVLDAQAAYLAALAYIQSAWKKP</sequence>
<dbReference type="GO" id="GO:0008671">
    <property type="term" value="F:2-dehydro-3-deoxygalactonokinase activity"/>
    <property type="evidence" value="ECO:0007669"/>
    <property type="project" value="InterPro"/>
</dbReference>
<dbReference type="InterPro" id="IPR042257">
    <property type="entry name" value="DGOK_C"/>
</dbReference>
<keyword evidence="2" id="KW-1185">Reference proteome</keyword>
<keyword evidence="1" id="KW-0808">Transferase</keyword>
<dbReference type="EMBL" id="QFZK01000018">
    <property type="protein sequence ID" value="RFO95296.1"/>
    <property type="molecule type" value="Genomic_DNA"/>
</dbReference>
<dbReference type="Proteomes" id="UP000260665">
    <property type="component" value="Unassembled WGS sequence"/>
</dbReference>
<dbReference type="InterPro" id="IPR007729">
    <property type="entry name" value="DGOK"/>
</dbReference>
<accession>A0A3E1R7G0</accession>
<organism evidence="1 2">
    <name type="scientific">Rhodoferax lacus</name>
    <dbReference type="NCBI Taxonomy" id="2184758"/>
    <lineage>
        <taxon>Bacteria</taxon>
        <taxon>Pseudomonadati</taxon>
        <taxon>Pseudomonadota</taxon>
        <taxon>Betaproteobacteria</taxon>
        <taxon>Burkholderiales</taxon>
        <taxon>Comamonadaceae</taxon>
        <taxon>Rhodoferax</taxon>
    </lineage>
</organism>
<evidence type="ECO:0000313" key="1">
    <source>
        <dbReference type="EMBL" id="RFO95296.1"/>
    </source>
</evidence>
<evidence type="ECO:0000313" key="2">
    <source>
        <dbReference type="Proteomes" id="UP000260665"/>
    </source>
</evidence>
<dbReference type="Pfam" id="PF05035">
    <property type="entry name" value="DGOK"/>
    <property type="match status" value="1"/>
</dbReference>
<comment type="caution">
    <text evidence="1">The sequence shown here is derived from an EMBL/GenBank/DDBJ whole genome shotgun (WGS) entry which is preliminary data.</text>
</comment>
<dbReference type="Gene3D" id="3.30.420.300">
    <property type="entry name" value="2-keto-3-deoxy-galactonokinase, substrate binding domain"/>
    <property type="match status" value="1"/>
</dbReference>
<reference evidence="1 2" key="1">
    <citation type="submission" date="2018-05" db="EMBL/GenBank/DDBJ databases">
        <title>Rhodoferax soyangensis sp.nov., isolated from an oligotrophic freshwater lake.</title>
        <authorList>
            <person name="Park M."/>
        </authorList>
    </citation>
    <scope>NUCLEOTIDE SEQUENCE [LARGE SCALE GENOMIC DNA]</scope>
    <source>
        <strain evidence="1 2">IMCC26218</strain>
    </source>
</reference>